<gene>
    <name evidence="2" type="ORF">FF38_08534</name>
</gene>
<comment type="caution">
    <text evidence="2">The sequence shown here is derived from an EMBL/GenBank/DDBJ whole genome shotgun (WGS) entry which is preliminary data.</text>
</comment>
<name>A0A0L0CCM4_LUCCU</name>
<dbReference type="PANTHER" id="PTHR11012:SF6">
    <property type="entry name" value="CHK DOMAIN OV1-RELATED"/>
    <property type="match status" value="1"/>
</dbReference>
<dbReference type="Pfam" id="PF02958">
    <property type="entry name" value="EcKL"/>
    <property type="match status" value="1"/>
</dbReference>
<keyword evidence="3" id="KW-1185">Reference proteome</keyword>
<sequence>MSTNIDNIPNWIKSNLFENALHDTLGDFKKILNFKAFPALAPGENYATVMIKIEIDVLLDNGDIHKESFMLKVAHDSEFFKKEMTKWDMFSTEMGMYQKVVPEFEKMYANVGLKVKFGARAFKMSTQEDYILLEDLTKKGFKNAPRQECLDIEHCEAVLKKMAQWHAASAVRIANKGPYEYKYSKGMFIDSGKDVFKTMLESSLKHLFNAIKKSPNLVIYQQQLEGLKDNLTELLYMECARYEQEFNVLNHGDCWSNNIMFQYNKEGKLQETFFVDLQIPSYGTPAQDLLYFIITSAQLNIKINKFDYMLKYYYDHLIDHLKLLKYGKSLPKLKDIYMSTIRHGKWGLFSALVTMPAVLCDPSDKASVDNLVGDGQEADKFKEFMYSNERVAKHLEVVLPWLSCRGVLES</sequence>
<evidence type="ECO:0000313" key="2">
    <source>
        <dbReference type="EMBL" id="KNC29962.1"/>
    </source>
</evidence>
<dbReference type="Gene3D" id="3.90.1200.10">
    <property type="match status" value="1"/>
</dbReference>
<evidence type="ECO:0000259" key="1">
    <source>
        <dbReference type="SMART" id="SM00587"/>
    </source>
</evidence>
<dbReference type="SMART" id="SM00587">
    <property type="entry name" value="CHK"/>
    <property type="match status" value="1"/>
</dbReference>
<organism evidence="2 3">
    <name type="scientific">Lucilia cuprina</name>
    <name type="common">Green bottle fly</name>
    <name type="synonym">Australian sheep blowfly</name>
    <dbReference type="NCBI Taxonomy" id="7375"/>
    <lineage>
        <taxon>Eukaryota</taxon>
        <taxon>Metazoa</taxon>
        <taxon>Ecdysozoa</taxon>
        <taxon>Arthropoda</taxon>
        <taxon>Hexapoda</taxon>
        <taxon>Insecta</taxon>
        <taxon>Pterygota</taxon>
        <taxon>Neoptera</taxon>
        <taxon>Endopterygota</taxon>
        <taxon>Diptera</taxon>
        <taxon>Brachycera</taxon>
        <taxon>Muscomorpha</taxon>
        <taxon>Oestroidea</taxon>
        <taxon>Calliphoridae</taxon>
        <taxon>Luciliinae</taxon>
        <taxon>Lucilia</taxon>
    </lineage>
</organism>
<dbReference type="Proteomes" id="UP000037069">
    <property type="component" value="Unassembled WGS sequence"/>
</dbReference>
<dbReference type="InterPro" id="IPR004119">
    <property type="entry name" value="EcKL"/>
</dbReference>
<dbReference type="PANTHER" id="PTHR11012">
    <property type="entry name" value="PROTEIN KINASE-LIKE DOMAIN-CONTAINING"/>
    <property type="match status" value="1"/>
</dbReference>
<feature type="domain" description="CHK kinase-like" evidence="1">
    <location>
        <begin position="131"/>
        <end position="323"/>
    </location>
</feature>
<reference evidence="2 3" key="1">
    <citation type="journal article" date="2015" name="Nat. Commun.">
        <title>Lucilia cuprina genome unlocks parasitic fly biology to underpin future interventions.</title>
        <authorList>
            <person name="Anstead C.A."/>
            <person name="Korhonen P.K."/>
            <person name="Young N.D."/>
            <person name="Hall R.S."/>
            <person name="Jex A.R."/>
            <person name="Murali S.C."/>
            <person name="Hughes D.S."/>
            <person name="Lee S.F."/>
            <person name="Perry T."/>
            <person name="Stroehlein A.J."/>
            <person name="Ansell B.R."/>
            <person name="Breugelmans B."/>
            <person name="Hofmann A."/>
            <person name="Qu J."/>
            <person name="Dugan S."/>
            <person name="Lee S.L."/>
            <person name="Chao H."/>
            <person name="Dinh H."/>
            <person name="Han Y."/>
            <person name="Doddapaneni H.V."/>
            <person name="Worley K.C."/>
            <person name="Muzny D.M."/>
            <person name="Ioannidis P."/>
            <person name="Waterhouse R.M."/>
            <person name="Zdobnov E.M."/>
            <person name="James P.J."/>
            <person name="Bagnall N.H."/>
            <person name="Kotze A.C."/>
            <person name="Gibbs R.A."/>
            <person name="Richards S."/>
            <person name="Batterham P."/>
            <person name="Gasser R.B."/>
        </authorList>
    </citation>
    <scope>NUCLEOTIDE SEQUENCE [LARGE SCALE GENOMIC DNA]</scope>
    <source>
        <strain evidence="2 3">LS</strain>
        <tissue evidence="2">Full body</tissue>
    </source>
</reference>
<dbReference type="STRING" id="7375.A0A0L0CCM4"/>
<proteinExistence type="predicted"/>
<dbReference type="EMBL" id="JRES01000608">
    <property type="protein sequence ID" value="KNC29962.1"/>
    <property type="molecule type" value="Genomic_DNA"/>
</dbReference>
<dbReference type="OMA" id="ETKGPYQ"/>
<accession>A0A0L0CCM4</accession>
<protein>
    <recommendedName>
        <fullName evidence="1">CHK kinase-like domain-containing protein</fullName>
    </recommendedName>
</protein>
<dbReference type="InterPro" id="IPR015897">
    <property type="entry name" value="CHK_kinase-like"/>
</dbReference>
<dbReference type="SUPFAM" id="SSF56112">
    <property type="entry name" value="Protein kinase-like (PK-like)"/>
    <property type="match status" value="1"/>
</dbReference>
<evidence type="ECO:0000313" key="3">
    <source>
        <dbReference type="Proteomes" id="UP000037069"/>
    </source>
</evidence>
<dbReference type="InterPro" id="IPR011009">
    <property type="entry name" value="Kinase-like_dom_sf"/>
</dbReference>
<dbReference type="OrthoDB" id="191037at2759"/>
<dbReference type="AlphaFoldDB" id="A0A0L0CCM4"/>